<dbReference type="Proteomes" id="UP000679352">
    <property type="component" value="Chromosome"/>
</dbReference>
<feature type="domain" description="HTH deoR-type" evidence="4">
    <location>
        <begin position="6"/>
        <end position="61"/>
    </location>
</feature>
<dbReference type="InterPro" id="IPR036388">
    <property type="entry name" value="WH-like_DNA-bd_sf"/>
</dbReference>
<evidence type="ECO:0000313" key="5">
    <source>
        <dbReference type="EMBL" id="QWK91459.1"/>
    </source>
</evidence>
<keyword evidence="6" id="KW-1185">Reference proteome</keyword>
<keyword evidence="5" id="KW-0238">DNA-binding</keyword>
<dbReference type="SMART" id="SM00420">
    <property type="entry name" value="HTH_DEOR"/>
    <property type="match status" value="1"/>
</dbReference>
<proteinExistence type="predicted"/>
<dbReference type="InterPro" id="IPR037171">
    <property type="entry name" value="NagB/RpiA_transferase-like"/>
</dbReference>
<protein>
    <submittedName>
        <fullName evidence="5">DeoR/GlpR family DNA-binding transcription regulator</fullName>
    </submittedName>
</protein>
<dbReference type="PANTHER" id="PTHR30363:SF4">
    <property type="entry name" value="GLYCEROL-3-PHOSPHATE REGULON REPRESSOR"/>
    <property type="match status" value="1"/>
</dbReference>
<evidence type="ECO:0000256" key="2">
    <source>
        <dbReference type="ARBA" id="ARBA00023015"/>
    </source>
</evidence>
<dbReference type="SUPFAM" id="SSF100950">
    <property type="entry name" value="NagB/RpiA/CoA transferase-like"/>
    <property type="match status" value="1"/>
</dbReference>
<dbReference type="Gene3D" id="3.40.50.1360">
    <property type="match status" value="1"/>
</dbReference>
<dbReference type="KEGG" id="gfu:KM031_06140"/>
<reference evidence="5" key="1">
    <citation type="submission" date="2021-06" db="EMBL/GenBank/DDBJ databases">
        <title>Direct submission.</title>
        <authorList>
            <person name="Lee C.-S."/>
            <person name="Jin L."/>
        </authorList>
    </citation>
    <scope>NUCLEOTIDE SEQUENCE</scope>
    <source>
        <strain evidence="5">Con5</strain>
    </source>
</reference>
<dbReference type="Gene3D" id="1.10.10.10">
    <property type="entry name" value="Winged helix-like DNA-binding domain superfamily/Winged helix DNA-binding domain"/>
    <property type="match status" value="1"/>
</dbReference>
<evidence type="ECO:0000313" key="6">
    <source>
        <dbReference type="Proteomes" id="UP000679352"/>
    </source>
</evidence>
<keyword evidence="1" id="KW-0678">Repressor</keyword>
<keyword evidence="3" id="KW-0804">Transcription</keyword>
<dbReference type="Pfam" id="PF08220">
    <property type="entry name" value="HTH_DeoR"/>
    <property type="match status" value="1"/>
</dbReference>
<dbReference type="RefSeq" id="WP_215503650.1">
    <property type="nucleotide sequence ID" value="NZ_CP076361.1"/>
</dbReference>
<gene>
    <name evidence="5" type="ORF">KM031_06140</name>
</gene>
<dbReference type="SUPFAM" id="SSF46785">
    <property type="entry name" value="Winged helix' DNA-binding domain"/>
    <property type="match status" value="1"/>
</dbReference>
<dbReference type="PROSITE" id="PS51000">
    <property type="entry name" value="HTH_DEOR_2"/>
    <property type="match status" value="1"/>
</dbReference>
<dbReference type="AlphaFoldDB" id="A0A975S1Q8"/>
<dbReference type="PANTHER" id="PTHR30363">
    <property type="entry name" value="HTH-TYPE TRANSCRIPTIONAL REGULATOR SRLR-RELATED"/>
    <property type="match status" value="1"/>
</dbReference>
<dbReference type="InterPro" id="IPR050313">
    <property type="entry name" value="Carb_Metab_HTH_regulators"/>
</dbReference>
<dbReference type="InterPro" id="IPR014036">
    <property type="entry name" value="DeoR-like_C"/>
</dbReference>
<dbReference type="SMART" id="SM01134">
    <property type="entry name" value="DeoRC"/>
    <property type="match status" value="1"/>
</dbReference>
<accession>A0A975S1Q8</accession>
<evidence type="ECO:0000259" key="4">
    <source>
        <dbReference type="PROSITE" id="PS51000"/>
    </source>
</evidence>
<evidence type="ECO:0000256" key="1">
    <source>
        <dbReference type="ARBA" id="ARBA00022491"/>
    </source>
</evidence>
<evidence type="ECO:0000256" key="3">
    <source>
        <dbReference type="ARBA" id="ARBA00023163"/>
    </source>
</evidence>
<dbReference type="EMBL" id="CP076361">
    <property type="protein sequence ID" value="QWK91459.1"/>
    <property type="molecule type" value="Genomic_DNA"/>
</dbReference>
<dbReference type="Pfam" id="PF00455">
    <property type="entry name" value="DeoRC"/>
    <property type="match status" value="1"/>
</dbReference>
<name>A0A975S1Q8_9RHOB</name>
<dbReference type="InterPro" id="IPR001034">
    <property type="entry name" value="DeoR_HTH"/>
</dbReference>
<dbReference type="GO" id="GO:0003677">
    <property type="term" value="F:DNA binding"/>
    <property type="evidence" value="ECO:0007669"/>
    <property type="project" value="UniProtKB-KW"/>
</dbReference>
<dbReference type="PRINTS" id="PR00037">
    <property type="entry name" value="HTHLACR"/>
</dbReference>
<organism evidence="5 6">
    <name type="scientific">Gemmobacter fulvus</name>
    <dbReference type="NCBI Taxonomy" id="2840474"/>
    <lineage>
        <taxon>Bacteria</taxon>
        <taxon>Pseudomonadati</taxon>
        <taxon>Pseudomonadota</taxon>
        <taxon>Alphaproteobacteria</taxon>
        <taxon>Rhodobacterales</taxon>
        <taxon>Paracoccaceae</taxon>
        <taxon>Gemmobacter</taxon>
    </lineage>
</organism>
<sequence>METAATHRQGEILAALRRAGGSARIQALATALAVTDETVRRNIRRLEAEGLVEKLHGGARLTEPLAEGDLQSRVREQPEAKRRIADCVAGLIPDGASLFLDVGSTTAFIADALRDHRTLTVVTNSVTVAAKLATRNGNRVFFAGGELRAHDGGSFGVDALQFIANFQTDFAVMSATAINAEQGFLLFDLEEARFARAIMAQARSTIVAADSRKFGRSAPIVVGDPARVSVLVTDDSPPAAVIEAAKHWGTRIKLAP</sequence>
<dbReference type="GO" id="GO:0003700">
    <property type="term" value="F:DNA-binding transcription factor activity"/>
    <property type="evidence" value="ECO:0007669"/>
    <property type="project" value="InterPro"/>
</dbReference>
<keyword evidence="2" id="KW-0805">Transcription regulation</keyword>
<dbReference type="InterPro" id="IPR036390">
    <property type="entry name" value="WH_DNA-bd_sf"/>
</dbReference>